<dbReference type="InterPro" id="IPR029045">
    <property type="entry name" value="ClpP/crotonase-like_dom_sf"/>
</dbReference>
<protein>
    <submittedName>
        <fullName evidence="2">Enoyl-CoA hydratase/isomerase family protein</fullName>
    </submittedName>
</protein>
<dbReference type="EMBL" id="CP047170">
    <property type="protein sequence ID" value="QRF69359.1"/>
    <property type="molecule type" value="Genomic_DNA"/>
</dbReference>
<accession>A0ABX7FH53</accession>
<dbReference type="Pfam" id="PF00378">
    <property type="entry name" value="ECH_1"/>
    <property type="match status" value="1"/>
</dbReference>
<keyword evidence="3" id="KW-1185">Reference proteome</keyword>
<dbReference type="SUPFAM" id="SSF52096">
    <property type="entry name" value="ClpP/crotonase"/>
    <property type="match status" value="1"/>
</dbReference>
<dbReference type="CDD" id="cd06558">
    <property type="entry name" value="crotonase-like"/>
    <property type="match status" value="1"/>
</dbReference>
<reference evidence="2 3" key="1">
    <citation type="submission" date="2019-12" db="EMBL/GenBank/DDBJ databases">
        <title>Complete Genome Sequence of a Quorum-Sensing Bacterium,Rhodobacteraceae bacterium C31, Isolated from a marine microalgae symbiotic bacteria.</title>
        <authorList>
            <person name="Zhang Y."/>
        </authorList>
    </citation>
    <scope>NUCLEOTIDE SEQUENCE [LARGE SCALE GENOMIC DNA]</scope>
    <source>
        <strain evidence="2 3">C31</strain>
        <plasmid evidence="2 3">p-SCP4</plasmid>
    </source>
</reference>
<name>A0ABX7FH53_9RHOB</name>
<dbReference type="Gene3D" id="3.90.226.10">
    <property type="entry name" value="2-enoyl-CoA Hydratase, Chain A, domain 1"/>
    <property type="match status" value="1"/>
</dbReference>
<evidence type="ECO:0000313" key="3">
    <source>
        <dbReference type="Proteomes" id="UP000596387"/>
    </source>
</evidence>
<comment type="similarity">
    <text evidence="1">Belongs to the enoyl-CoA hydratase/isomerase family.</text>
</comment>
<dbReference type="RefSeq" id="WP_023852052.1">
    <property type="nucleotide sequence ID" value="NZ_CP047170.1"/>
</dbReference>
<dbReference type="PANTHER" id="PTHR43802">
    <property type="entry name" value="ENOYL-COA HYDRATASE"/>
    <property type="match status" value="1"/>
</dbReference>
<evidence type="ECO:0000313" key="2">
    <source>
        <dbReference type="EMBL" id="QRF69359.1"/>
    </source>
</evidence>
<dbReference type="InterPro" id="IPR001753">
    <property type="entry name" value="Enoyl-CoA_hydra/iso"/>
</dbReference>
<gene>
    <name evidence="2" type="ORF">GQA70_23830</name>
</gene>
<sequence length="258" mass="28514">MDFISSETRNGIGIITLNRPQVLNAWNARMRDELIEALDIFEADAAIGAIVLTGAGDRAFGAGQDFNEAKDFDPKRAEIWVEEWEKLYHRVRTLSKPIVAALNGSAVGSAFQLTLLCDLRIGHKDVLMGQPEILSGIASTTGPWIMKEIIGLARTIDLTLTGRLLEADECERIGLISRMVPKSEVLSKSLEIAAELASRPKTAMRLNRQRFAEMTEPGFRDSLEAGVRIQREAYGSGEPRAMMEIFLAERARRKAATA</sequence>
<dbReference type="Proteomes" id="UP000596387">
    <property type="component" value="Plasmid p-SCP4"/>
</dbReference>
<dbReference type="PANTHER" id="PTHR43802:SF1">
    <property type="entry name" value="IP11341P-RELATED"/>
    <property type="match status" value="1"/>
</dbReference>
<evidence type="ECO:0000256" key="1">
    <source>
        <dbReference type="ARBA" id="ARBA00005254"/>
    </source>
</evidence>
<keyword evidence="2" id="KW-0614">Plasmid</keyword>
<geneLocation type="plasmid" evidence="2 3">
    <name>p-SCP4</name>
</geneLocation>
<proteinExistence type="inferred from homology"/>
<organism evidence="2 3">
    <name type="scientific">Ponticoccus alexandrii</name>
    <dbReference type="NCBI Taxonomy" id="1943633"/>
    <lineage>
        <taxon>Bacteria</taxon>
        <taxon>Pseudomonadati</taxon>
        <taxon>Pseudomonadota</taxon>
        <taxon>Alphaproteobacteria</taxon>
        <taxon>Rhodobacterales</taxon>
        <taxon>Roseobacteraceae</taxon>
        <taxon>Ponticoccus</taxon>
    </lineage>
</organism>